<sequence>MSPATAPPTIAPMFIDFGSEGAVVESGIEAGGETAEVLGLETREVDICIVIEVDPVGEVLKVAMDLDVVDACTVLGTAMSPGDKSSVQSPATSSLPSKEGNATLRAQTPPYIHAIMDPSNANFPRLHCPQPNLERYNYLGSSPEPTIQAQLPKFFFALDLHQCVHLLPRLVGSIVETIRFLGPQNCVLSIVEGRSDDGTFEVLDELRSSMQLLGIKYILQSSETNPTSKGTDRIEALAQLRNLAVNDLIAHPEHYANDTTVIFSNDIALCMEDFLELIHQRVFQRADQICAMDWTYVGEHPTFYDVWIARGMTGDLFFNIPEDGSWDYAWDLFWNDQKSKARLSASKAFQVFACWNGVTAFTAQPLMEGKIRFRAHREEECFQGEPKLFAKDMWFHGYGKIAVVPSVNVEYSDEAAKKIKALKGYVSRLVENESDDVRIEWETTPPKKVKCMPDYQHQSFRDWDEGLRANGSE</sequence>
<proteinExistence type="predicted"/>
<feature type="compositionally biased region" description="Polar residues" evidence="1">
    <location>
        <begin position="83"/>
        <end position="96"/>
    </location>
</feature>
<evidence type="ECO:0000313" key="2">
    <source>
        <dbReference type="EMBL" id="USP73784.1"/>
    </source>
</evidence>
<accession>A0A9Q8Z0U7</accession>
<protein>
    <submittedName>
        <fullName evidence="2">Glycosyltransferase family 69 protein</fullName>
    </submittedName>
</protein>
<dbReference type="InterPro" id="IPR021047">
    <property type="entry name" value="Mannosyltransferase_CMT1"/>
</dbReference>
<dbReference type="OrthoDB" id="262547at2759"/>
<dbReference type="Pfam" id="PF11735">
    <property type="entry name" value="CAP59_mtransfer"/>
    <property type="match status" value="1"/>
</dbReference>
<dbReference type="PANTHER" id="PTHR34144">
    <property type="entry name" value="CHROMOSOME 8, WHOLE GENOME SHOTGUN SEQUENCE"/>
    <property type="match status" value="1"/>
</dbReference>
<name>A0A9Q8Z0U7_CURCL</name>
<gene>
    <name evidence="2" type="ORF">yc1106_01058</name>
</gene>
<evidence type="ECO:0000313" key="3">
    <source>
        <dbReference type="Proteomes" id="UP001056012"/>
    </source>
</evidence>
<evidence type="ECO:0000256" key="1">
    <source>
        <dbReference type="SAM" id="MobiDB-lite"/>
    </source>
</evidence>
<dbReference type="AlphaFoldDB" id="A0A9Q8Z0U7"/>
<dbReference type="Proteomes" id="UP001056012">
    <property type="component" value="Chromosome 1"/>
</dbReference>
<dbReference type="EMBL" id="CP089274">
    <property type="protein sequence ID" value="USP73784.1"/>
    <property type="molecule type" value="Genomic_DNA"/>
</dbReference>
<organism evidence="2 3">
    <name type="scientific">Curvularia clavata</name>
    <dbReference type="NCBI Taxonomy" id="95742"/>
    <lineage>
        <taxon>Eukaryota</taxon>
        <taxon>Fungi</taxon>
        <taxon>Dikarya</taxon>
        <taxon>Ascomycota</taxon>
        <taxon>Pezizomycotina</taxon>
        <taxon>Dothideomycetes</taxon>
        <taxon>Pleosporomycetidae</taxon>
        <taxon>Pleosporales</taxon>
        <taxon>Pleosporineae</taxon>
        <taxon>Pleosporaceae</taxon>
        <taxon>Curvularia</taxon>
    </lineage>
</organism>
<dbReference type="PANTHER" id="PTHR34144:SF5">
    <property type="entry name" value="ALPHA-1,3-MANNOSYLTRANSFERASE CMT1"/>
    <property type="match status" value="1"/>
</dbReference>
<keyword evidence="3" id="KW-1185">Reference proteome</keyword>
<reference evidence="2" key="1">
    <citation type="submission" date="2021-12" db="EMBL/GenBank/DDBJ databases">
        <title>Curvularia clavata genome.</title>
        <authorList>
            <person name="Cao Y."/>
        </authorList>
    </citation>
    <scope>NUCLEOTIDE SEQUENCE</scope>
    <source>
        <strain evidence="2">Yc1106</strain>
    </source>
</reference>
<dbReference type="VEuPathDB" id="FungiDB:yc1106_01058"/>
<feature type="region of interest" description="Disordered" evidence="1">
    <location>
        <begin position="81"/>
        <end position="103"/>
    </location>
</feature>